<gene>
    <name evidence="2" type="ORF">GA0070624_1769</name>
</gene>
<dbReference type="GO" id="GO:0016137">
    <property type="term" value="P:glycoside metabolic process"/>
    <property type="evidence" value="ECO:0007669"/>
    <property type="project" value="UniProtKB-ARBA"/>
</dbReference>
<evidence type="ECO:0000256" key="1">
    <source>
        <dbReference type="ARBA" id="ARBA00022833"/>
    </source>
</evidence>
<sequence>MSDLVILAPHMDDETLGCGGLLALASDPLVVFAVRTNVPDSDIDEVAQLLGFRYKVLYEKEYDSRLQQVDRSELIRRFEDVLHDERPQQVLIPEPSYHQDHVTVYECGIAATRPLSRRGYTAPFVATYEYPGSAWSRSGRESELNYFVDTTGVHKLKLDAITVYERSQQGRDMVTREVVDAWARLRGEAVGLPFAEGFRVLRQVAPCG</sequence>
<dbReference type="RefSeq" id="WP_141714962.1">
    <property type="nucleotide sequence ID" value="NZ_FMHV01000002.1"/>
</dbReference>
<keyword evidence="3" id="KW-1185">Reference proteome</keyword>
<protein>
    <submittedName>
        <fullName evidence="2">N-acetylglucosaminyl deacetylase, LmbE family</fullName>
    </submittedName>
</protein>
<dbReference type="InterPro" id="IPR024078">
    <property type="entry name" value="LmbE-like_dom_sf"/>
</dbReference>
<organism evidence="2 3">
    <name type="scientific">Micromonospora rhizosphaerae</name>
    <dbReference type="NCBI Taxonomy" id="568872"/>
    <lineage>
        <taxon>Bacteria</taxon>
        <taxon>Bacillati</taxon>
        <taxon>Actinomycetota</taxon>
        <taxon>Actinomycetes</taxon>
        <taxon>Micromonosporales</taxon>
        <taxon>Micromonosporaceae</taxon>
        <taxon>Micromonospora</taxon>
    </lineage>
</organism>
<dbReference type="InterPro" id="IPR003737">
    <property type="entry name" value="GlcNAc_PI_deacetylase-related"/>
</dbReference>
<reference evidence="3" key="1">
    <citation type="submission" date="2016-06" db="EMBL/GenBank/DDBJ databases">
        <authorList>
            <person name="Varghese N."/>
            <person name="Submissions Spin"/>
        </authorList>
    </citation>
    <scope>NUCLEOTIDE SEQUENCE [LARGE SCALE GENOMIC DNA]</scope>
    <source>
        <strain evidence="3">DSM 45431</strain>
    </source>
</reference>
<dbReference type="Pfam" id="PF02585">
    <property type="entry name" value="PIG-L"/>
    <property type="match status" value="1"/>
</dbReference>
<dbReference type="SUPFAM" id="SSF102588">
    <property type="entry name" value="LmbE-like"/>
    <property type="match status" value="1"/>
</dbReference>
<keyword evidence="1" id="KW-0862">Zinc</keyword>
<dbReference type="EMBL" id="FMHV01000002">
    <property type="protein sequence ID" value="SCL19488.1"/>
    <property type="molecule type" value="Genomic_DNA"/>
</dbReference>
<dbReference type="STRING" id="568872.GA0070624_1769"/>
<dbReference type="Gene3D" id="3.40.50.10320">
    <property type="entry name" value="LmbE-like"/>
    <property type="match status" value="1"/>
</dbReference>
<evidence type="ECO:0000313" key="2">
    <source>
        <dbReference type="EMBL" id="SCL19488.1"/>
    </source>
</evidence>
<dbReference type="OrthoDB" id="3514174at2"/>
<dbReference type="Proteomes" id="UP000199413">
    <property type="component" value="Unassembled WGS sequence"/>
</dbReference>
<accession>A0A1C6RR22</accession>
<proteinExistence type="predicted"/>
<evidence type="ECO:0000313" key="3">
    <source>
        <dbReference type="Proteomes" id="UP000199413"/>
    </source>
</evidence>
<name>A0A1C6RR22_9ACTN</name>
<dbReference type="AlphaFoldDB" id="A0A1C6RR22"/>